<keyword evidence="3" id="KW-0472">Membrane</keyword>
<feature type="transmembrane region" description="Helical" evidence="3">
    <location>
        <begin position="258"/>
        <end position="274"/>
    </location>
</feature>
<dbReference type="AlphaFoldDB" id="A0A9X1QG35"/>
<accession>A0A9X1QG35</accession>
<evidence type="ECO:0000313" key="4">
    <source>
        <dbReference type="EMBL" id="MCF2500421.1"/>
    </source>
</evidence>
<feature type="compositionally biased region" description="Polar residues" evidence="2">
    <location>
        <begin position="364"/>
        <end position="387"/>
    </location>
</feature>
<proteinExistence type="predicted"/>
<name>A0A9X1QG35_9BACT</name>
<keyword evidence="1" id="KW-0802">TPR repeat</keyword>
<sequence length="508" mass="56646">MNHLSHNNANKQMSELGSDNTSVVLRNDEIKSVTYGDTIDRRGVKMRKVTRVKLVPRRTFIKGTLKGKYWGDQENSDASPKDIGQFYNITLYESEISVDREVIRTEGSTTFSDFLTEISRANSFTSYHHIDPSQLKNNFLVVHYEGSVDRYKIDLHEPRLYNTKIIHALHQSSDQEVFGSIESNVCGYLLDKKEVVEESYEVVEDIPNTPIPPISTPPPGTDTPSDRPALGGYPEDPRPGPPIKGPTDPPRVLSNKRWLLPLLLILLLCLLAFASSGNNSLWILPIAALFFFAFQKSSFRLPNWVYAILFLFLGLMLLNAFRSNPASISDPISNFIDKNFVDEKGDEIGNDGGSTGRPEKTQEKLGNTSSNGTQDSDAPSSGGSTNEPVPGVQTGVLPEEINKPTENISNPIPSDPAPKLATFNTYIDKGLKAVEDEEYSLANQNFRQASNLDPSNPRLQQLANRYIKLADEKCKDFRNANAKELMHIPNNYYQYAASLTQTAPLKCE</sequence>
<feature type="compositionally biased region" description="Pro residues" evidence="2">
    <location>
        <begin position="209"/>
        <end position="221"/>
    </location>
</feature>
<dbReference type="EMBL" id="JAKFFV010000011">
    <property type="protein sequence ID" value="MCF2500421.1"/>
    <property type="molecule type" value="Genomic_DNA"/>
</dbReference>
<feature type="region of interest" description="Disordered" evidence="2">
    <location>
        <begin position="346"/>
        <end position="396"/>
    </location>
</feature>
<gene>
    <name evidence="4" type="ORF">L0661_19020</name>
</gene>
<evidence type="ECO:0000256" key="3">
    <source>
        <dbReference type="SAM" id="Phobius"/>
    </source>
</evidence>
<dbReference type="RefSeq" id="WP_235178803.1">
    <property type="nucleotide sequence ID" value="NZ_JAKFFV010000011.1"/>
</dbReference>
<dbReference type="Proteomes" id="UP001139411">
    <property type="component" value="Unassembled WGS sequence"/>
</dbReference>
<evidence type="ECO:0000256" key="2">
    <source>
        <dbReference type="SAM" id="MobiDB-lite"/>
    </source>
</evidence>
<feature type="region of interest" description="Disordered" evidence="2">
    <location>
        <begin position="1"/>
        <end position="20"/>
    </location>
</feature>
<evidence type="ECO:0008006" key="6">
    <source>
        <dbReference type="Google" id="ProtNLM"/>
    </source>
</evidence>
<evidence type="ECO:0000256" key="1">
    <source>
        <dbReference type="PROSITE-ProRule" id="PRU00339"/>
    </source>
</evidence>
<comment type="caution">
    <text evidence="4">The sequence shown here is derived from an EMBL/GenBank/DDBJ whole genome shotgun (WGS) entry which is preliminary data.</text>
</comment>
<dbReference type="PROSITE" id="PS50005">
    <property type="entry name" value="TPR"/>
    <property type="match status" value="1"/>
</dbReference>
<keyword evidence="3" id="KW-0812">Transmembrane</keyword>
<feature type="repeat" description="TPR" evidence="1">
    <location>
        <begin position="423"/>
        <end position="456"/>
    </location>
</feature>
<reference evidence="4" key="1">
    <citation type="submission" date="2022-01" db="EMBL/GenBank/DDBJ databases">
        <title>Novel species in genus Dyadobacter.</title>
        <authorList>
            <person name="Ma C."/>
        </authorList>
    </citation>
    <scope>NUCLEOTIDE SEQUENCE</scope>
    <source>
        <strain evidence="4">CY357</strain>
    </source>
</reference>
<evidence type="ECO:0000313" key="5">
    <source>
        <dbReference type="Proteomes" id="UP001139411"/>
    </source>
</evidence>
<protein>
    <recommendedName>
        <fullName evidence="6">Tetratricopeptide repeat protein</fullName>
    </recommendedName>
</protein>
<feature type="region of interest" description="Disordered" evidence="2">
    <location>
        <begin position="206"/>
        <end position="247"/>
    </location>
</feature>
<organism evidence="4 5">
    <name type="scientific">Dyadobacter chenhuakuii</name>
    <dbReference type="NCBI Taxonomy" id="2909339"/>
    <lineage>
        <taxon>Bacteria</taxon>
        <taxon>Pseudomonadati</taxon>
        <taxon>Bacteroidota</taxon>
        <taxon>Cytophagia</taxon>
        <taxon>Cytophagales</taxon>
        <taxon>Spirosomataceae</taxon>
        <taxon>Dyadobacter</taxon>
    </lineage>
</organism>
<dbReference type="InterPro" id="IPR019734">
    <property type="entry name" value="TPR_rpt"/>
</dbReference>
<feature type="transmembrane region" description="Helical" evidence="3">
    <location>
        <begin position="304"/>
        <end position="321"/>
    </location>
</feature>
<keyword evidence="3" id="KW-1133">Transmembrane helix</keyword>